<dbReference type="PANTHER" id="PTHR43437:SF3">
    <property type="entry name" value="HYDROXYACYL-THIOESTER DEHYDRATASE TYPE 2, MITOCHONDRIAL"/>
    <property type="match status" value="1"/>
</dbReference>
<dbReference type="OrthoDB" id="9801625at2"/>
<dbReference type="STRING" id="1838280.A6M21_01695"/>
<name>A0A1B7LKM6_9FIRM</name>
<dbReference type="Gene3D" id="3.10.129.10">
    <property type="entry name" value="Hotdog Thioesterase"/>
    <property type="match status" value="1"/>
</dbReference>
<comment type="caution">
    <text evidence="2">The sequence shown here is derived from an EMBL/GenBank/DDBJ whole genome shotgun (WGS) entry which is preliminary data.</text>
</comment>
<dbReference type="Proteomes" id="UP000078532">
    <property type="component" value="Unassembled WGS sequence"/>
</dbReference>
<evidence type="ECO:0000313" key="2">
    <source>
        <dbReference type="EMBL" id="OAT87136.1"/>
    </source>
</evidence>
<dbReference type="InterPro" id="IPR002539">
    <property type="entry name" value="MaoC-like_dom"/>
</dbReference>
<dbReference type="PANTHER" id="PTHR43437">
    <property type="entry name" value="HYDROXYACYL-THIOESTER DEHYDRATASE TYPE 2, MITOCHONDRIAL-RELATED"/>
    <property type="match status" value="1"/>
</dbReference>
<dbReference type="SUPFAM" id="SSF54637">
    <property type="entry name" value="Thioesterase/thiol ester dehydrase-isomerase"/>
    <property type="match status" value="1"/>
</dbReference>
<accession>A0A1B7LKM6</accession>
<dbReference type="EMBL" id="LYVF01000002">
    <property type="protein sequence ID" value="OAT87136.1"/>
    <property type="molecule type" value="Genomic_DNA"/>
</dbReference>
<dbReference type="InterPro" id="IPR029069">
    <property type="entry name" value="HotDog_dom_sf"/>
</dbReference>
<dbReference type="GO" id="GO:0006633">
    <property type="term" value="P:fatty acid biosynthetic process"/>
    <property type="evidence" value="ECO:0007669"/>
    <property type="project" value="TreeGrafter"/>
</dbReference>
<keyword evidence="3" id="KW-1185">Reference proteome</keyword>
<reference evidence="2 3" key="1">
    <citation type="submission" date="2016-04" db="EMBL/GenBank/DDBJ databases">
        <authorList>
            <person name="Evans L.H."/>
            <person name="Alamgir A."/>
            <person name="Owens N."/>
            <person name="Weber N.D."/>
            <person name="Virtaneva K."/>
            <person name="Barbian K."/>
            <person name="Babar A."/>
            <person name="Rosenke K."/>
        </authorList>
    </citation>
    <scope>NUCLEOTIDE SEQUENCE [LARGE SCALE GENOMIC DNA]</scope>
    <source>
        <strain evidence="2 3">LMa1</strain>
    </source>
</reference>
<sequence>MRHFTTWTDMQVGDSVTFYRTFTEGDVSTFTGVTGDFNPIHVDPGAAALCGFKDRVVPGLLTGSMLTHAGGTLLPEPYPAGRMSFRFPAPVYIGDTICARIEVTEKDPVKNKLTLRMICTNQQGRVVVEGEVSGKIIPISHRR</sequence>
<evidence type="ECO:0000259" key="1">
    <source>
        <dbReference type="Pfam" id="PF01575"/>
    </source>
</evidence>
<gene>
    <name evidence="2" type="ORF">A6M21_01695</name>
</gene>
<feature type="domain" description="MaoC-like" evidence="1">
    <location>
        <begin position="19"/>
        <end position="112"/>
    </location>
</feature>
<dbReference type="RefSeq" id="WP_066665948.1">
    <property type="nucleotide sequence ID" value="NZ_LYVF01000002.1"/>
</dbReference>
<evidence type="ECO:0000313" key="3">
    <source>
        <dbReference type="Proteomes" id="UP000078532"/>
    </source>
</evidence>
<dbReference type="GO" id="GO:0019171">
    <property type="term" value="F:(3R)-hydroxyacyl-[acyl-carrier-protein] dehydratase activity"/>
    <property type="evidence" value="ECO:0007669"/>
    <property type="project" value="TreeGrafter"/>
</dbReference>
<organism evidence="2 3">
    <name type="scientific">Desulfotomaculum copahuensis</name>
    <dbReference type="NCBI Taxonomy" id="1838280"/>
    <lineage>
        <taxon>Bacteria</taxon>
        <taxon>Bacillati</taxon>
        <taxon>Bacillota</taxon>
        <taxon>Clostridia</taxon>
        <taxon>Eubacteriales</taxon>
        <taxon>Desulfotomaculaceae</taxon>
        <taxon>Desulfotomaculum</taxon>
    </lineage>
</organism>
<protein>
    <recommendedName>
        <fullName evidence="1">MaoC-like domain-containing protein</fullName>
    </recommendedName>
</protein>
<dbReference type="CDD" id="cd03449">
    <property type="entry name" value="R_hydratase"/>
    <property type="match status" value="1"/>
</dbReference>
<dbReference type="Pfam" id="PF01575">
    <property type="entry name" value="MaoC_dehydratas"/>
    <property type="match status" value="1"/>
</dbReference>
<dbReference type="AlphaFoldDB" id="A0A1B7LKM6"/>
<dbReference type="InterPro" id="IPR050965">
    <property type="entry name" value="UPF0336/Enoyl-CoA_hydratase"/>
</dbReference>
<proteinExistence type="predicted"/>